<dbReference type="EMBL" id="BTSY01000004">
    <property type="protein sequence ID" value="GMT21975.1"/>
    <property type="molecule type" value="Genomic_DNA"/>
</dbReference>
<dbReference type="SUPFAM" id="SSF56112">
    <property type="entry name" value="Protein kinase-like (PK-like)"/>
    <property type="match status" value="1"/>
</dbReference>
<protein>
    <recommendedName>
        <fullName evidence="1">Protein kinase domain-containing protein</fullName>
    </recommendedName>
</protein>
<dbReference type="GO" id="GO:0005524">
    <property type="term" value="F:ATP binding"/>
    <property type="evidence" value="ECO:0007669"/>
    <property type="project" value="InterPro"/>
</dbReference>
<dbReference type="Proteomes" id="UP001432322">
    <property type="component" value="Unassembled WGS sequence"/>
</dbReference>
<dbReference type="PROSITE" id="PS50011">
    <property type="entry name" value="PROTEIN_KINASE_DOM"/>
    <property type="match status" value="1"/>
</dbReference>
<evidence type="ECO:0000259" key="1">
    <source>
        <dbReference type="PROSITE" id="PS50011"/>
    </source>
</evidence>
<dbReference type="InterPro" id="IPR000719">
    <property type="entry name" value="Prot_kinase_dom"/>
</dbReference>
<dbReference type="Pfam" id="PF07714">
    <property type="entry name" value="PK_Tyr_Ser-Thr"/>
    <property type="match status" value="1"/>
</dbReference>
<proteinExistence type="predicted"/>
<reference evidence="2" key="1">
    <citation type="submission" date="2023-10" db="EMBL/GenBank/DDBJ databases">
        <title>Genome assembly of Pristionchus species.</title>
        <authorList>
            <person name="Yoshida K."/>
            <person name="Sommer R.J."/>
        </authorList>
    </citation>
    <scope>NUCLEOTIDE SEQUENCE</scope>
    <source>
        <strain evidence="2">RS5133</strain>
    </source>
</reference>
<dbReference type="PANTHER" id="PTHR24416:SF583">
    <property type="entry name" value="RECEPTOR PROTEIN-TYROSINE KINASE"/>
    <property type="match status" value="1"/>
</dbReference>
<evidence type="ECO:0000313" key="2">
    <source>
        <dbReference type="EMBL" id="GMT21975.1"/>
    </source>
</evidence>
<comment type="caution">
    <text evidence="2">The sequence shown here is derived from an EMBL/GenBank/DDBJ whole genome shotgun (WGS) entry which is preliminary data.</text>
</comment>
<name>A0AAV5VV88_9BILA</name>
<feature type="domain" description="Protein kinase" evidence="1">
    <location>
        <begin position="1"/>
        <end position="105"/>
    </location>
</feature>
<accession>A0AAV5VV88</accession>
<dbReference type="FunFam" id="1.10.510.10:FF:000986">
    <property type="entry name" value="Protein tyrosine kinase 2aa"/>
    <property type="match status" value="1"/>
</dbReference>
<gene>
    <name evidence="2" type="ORF">PFISCL1PPCAC_13272</name>
</gene>
<dbReference type="PANTHER" id="PTHR24416">
    <property type="entry name" value="TYROSINE-PROTEIN KINASE RECEPTOR"/>
    <property type="match status" value="1"/>
</dbReference>
<dbReference type="InterPro" id="IPR020635">
    <property type="entry name" value="Tyr_kinase_cat_dom"/>
</dbReference>
<keyword evidence="3" id="KW-1185">Reference proteome</keyword>
<dbReference type="PRINTS" id="PR00109">
    <property type="entry name" value="TYRKINASE"/>
</dbReference>
<evidence type="ECO:0000313" key="3">
    <source>
        <dbReference type="Proteomes" id="UP001432322"/>
    </source>
</evidence>
<feature type="non-terminal residue" evidence="2">
    <location>
        <position position="116"/>
    </location>
</feature>
<feature type="non-terminal residue" evidence="2">
    <location>
        <position position="1"/>
    </location>
</feature>
<dbReference type="GO" id="GO:0005886">
    <property type="term" value="C:plasma membrane"/>
    <property type="evidence" value="ECO:0007669"/>
    <property type="project" value="TreeGrafter"/>
</dbReference>
<dbReference type="SMART" id="SM00219">
    <property type="entry name" value="TyrKc"/>
    <property type="match status" value="1"/>
</dbReference>
<dbReference type="InterPro" id="IPR001245">
    <property type="entry name" value="Ser-Thr/Tyr_kinase_cat_dom"/>
</dbReference>
<dbReference type="GO" id="GO:0004714">
    <property type="term" value="F:transmembrane receptor protein tyrosine kinase activity"/>
    <property type="evidence" value="ECO:0007669"/>
    <property type="project" value="TreeGrafter"/>
</dbReference>
<sequence>VKWMAPEALKAYEASTASDVWSYGVLLFEITTLGGTPYPGWNIAEIASRLERGERMDRPDECTDEMYQVMQWCWRLDPKARPDFTQLRMEIAKALEQVDDDNYYLQVNAARDYYQL</sequence>
<dbReference type="InterPro" id="IPR050122">
    <property type="entry name" value="RTK"/>
</dbReference>
<dbReference type="AlphaFoldDB" id="A0AAV5VV88"/>
<dbReference type="GO" id="GO:0007169">
    <property type="term" value="P:cell surface receptor protein tyrosine kinase signaling pathway"/>
    <property type="evidence" value="ECO:0007669"/>
    <property type="project" value="TreeGrafter"/>
</dbReference>
<dbReference type="InterPro" id="IPR011009">
    <property type="entry name" value="Kinase-like_dom_sf"/>
</dbReference>
<dbReference type="GO" id="GO:0043235">
    <property type="term" value="C:receptor complex"/>
    <property type="evidence" value="ECO:0007669"/>
    <property type="project" value="TreeGrafter"/>
</dbReference>
<dbReference type="Gene3D" id="1.10.510.10">
    <property type="entry name" value="Transferase(Phosphotransferase) domain 1"/>
    <property type="match status" value="1"/>
</dbReference>
<organism evidence="2 3">
    <name type="scientific">Pristionchus fissidentatus</name>
    <dbReference type="NCBI Taxonomy" id="1538716"/>
    <lineage>
        <taxon>Eukaryota</taxon>
        <taxon>Metazoa</taxon>
        <taxon>Ecdysozoa</taxon>
        <taxon>Nematoda</taxon>
        <taxon>Chromadorea</taxon>
        <taxon>Rhabditida</taxon>
        <taxon>Rhabditina</taxon>
        <taxon>Diplogasteromorpha</taxon>
        <taxon>Diplogasteroidea</taxon>
        <taxon>Neodiplogasteridae</taxon>
        <taxon>Pristionchus</taxon>
    </lineage>
</organism>